<reference evidence="1" key="2">
    <citation type="submission" date="2020-09" db="EMBL/GenBank/DDBJ databases">
        <authorList>
            <person name="Sun Q."/>
            <person name="Zhou Y."/>
        </authorList>
    </citation>
    <scope>NUCLEOTIDE SEQUENCE</scope>
    <source>
        <strain evidence="1">CGMCC 1.15478</strain>
    </source>
</reference>
<protein>
    <submittedName>
        <fullName evidence="1">Uncharacterized protein</fullName>
    </submittedName>
</protein>
<dbReference type="EMBL" id="BMJH01000003">
    <property type="protein sequence ID" value="GGC71436.1"/>
    <property type="molecule type" value="Genomic_DNA"/>
</dbReference>
<sequence length="76" mass="8158">MLPVGPHCVVSRGRVYRLPDPVIGDRVSGLLRDPGKLSGFLAVLGEDLVALGRVDVRLRDVTVVVIKHAVVHDLAP</sequence>
<proteinExistence type="predicted"/>
<comment type="caution">
    <text evidence="1">The sequence shown here is derived from an EMBL/GenBank/DDBJ whole genome shotgun (WGS) entry which is preliminary data.</text>
</comment>
<dbReference type="AlphaFoldDB" id="A0A916UGA3"/>
<organism evidence="1 2">
    <name type="scientific">Hoyosella rhizosphaerae</name>
    <dbReference type="NCBI Taxonomy" id="1755582"/>
    <lineage>
        <taxon>Bacteria</taxon>
        <taxon>Bacillati</taxon>
        <taxon>Actinomycetota</taxon>
        <taxon>Actinomycetes</taxon>
        <taxon>Mycobacteriales</taxon>
        <taxon>Hoyosellaceae</taxon>
        <taxon>Hoyosella</taxon>
    </lineage>
</organism>
<keyword evidence="2" id="KW-1185">Reference proteome</keyword>
<evidence type="ECO:0000313" key="1">
    <source>
        <dbReference type="EMBL" id="GGC71436.1"/>
    </source>
</evidence>
<evidence type="ECO:0000313" key="2">
    <source>
        <dbReference type="Proteomes" id="UP000641514"/>
    </source>
</evidence>
<gene>
    <name evidence="1" type="ORF">GCM10011410_25520</name>
</gene>
<accession>A0A916UGA3</accession>
<reference evidence="1" key="1">
    <citation type="journal article" date="2014" name="Int. J. Syst. Evol. Microbiol.">
        <title>Complete genome sequence of Corynebacterium casei LMG S-19264T (=DSM 44701T), isolated from a smear-ripened cheese.</title>
        <authorList>
            <consortium name="US DOE Joint Genome Institute (JGI-PGF)"/>
            <person name="Walter F."/>
            <person name="Albersmeier A."/>
            <person name="Kalinowski J."/>
            <person name="Ruckert C."/>
        </authorList>
    </citation>
    <scope>NUCLEOTIDE SEQUENCE</scope>
    <source>
        <strain evidence="1">CGMCC 1.15478</strain>
    </source>
</reference>
<name>A0A916UGA3_9ACTN</name>
<dbReference type="Proteomes" id="UP000641514">
    <property type="component" value="Unassembled WGS sequence"/>
</dbReference>